<dbReference type="AlphaFoldDB" id="A0A9D4BDH8"/>
<dbReference type="EMBL" id="JAIWYP010000089">
    <property type="protein sequence ID" value="KAH3689889.1"/>
    <property type="molecule type" value="Genomic_DNA"/>
</dbReference>
<reference evidence="2" key="1">
    <citation type="journal article" date="2019" name="bioRxiv">
        <title>The Genome of the Zebra Mussel, Dreissena polymorpha: A Resource for Invasive Species Research.</title>
        <authorList>
            <person name="McCartney M.A."/>
            <person name="Auch B."/>
            <person name="Kono T."/>
            <person name="Mallez S."/>
            <person name="Zhang Y."/>
            <person name="Obille A."/>
            <person name="Becker A."/>
            <person name="Abrahante J.E."/>
            <person name="Garbe J."/>
            <person name="Badalamenti J.P."/>
            <person name="Herman A."/>
            <person name="Mangelson H."/>
            <person name="Liachko I."/>
            <person name="Sullivan S."/>
            <person name="Sone E.D."/>
            <person name="Koren S."/>
            <person name="Silverstein K.A.T."/>
            <person name="Beckman K.B."/>
            <person name="Gohl D.M."/>
        </authorList>
    </citation>
    <scope>NUCLEOTIDE SEQUENCE</scope>
    <source>
        <strain evidence="2">Duluth1</strain>
        <tissue evidence="2">Whole animal</tissue>
    </source>
</reference>
<organism evidence="2 3">
    <name type="scientific">Dreissena polymorpha</name>
    <name type="common">Zebra mussel</name>
    <name type="synonym">Mytilus polymorpha</name>
    <dbReference type="NCBI Taxonomy" id="45954"/>
    <lineage>
        <taxon>Eukaryota</taxon>
        <taxon>Metazoa</taxon>
        <taxon>Spiralia</taxon>
        <taxon>Lophotrochozoa</taxon>
        <taxon>Mollusca</taxon>
        <taxon>Bivalvia</taxon>
        <taxon>Autobranchia</taxon>
        <taxon>Heteroconchia</taxon>
        <taxon>Euheterodonta</taxon>
        <taxon>Imparidentia</taxon>
        <taxon>Neoheterodontei</taxon>
        <taxon>Myida</taxon>
        <taxon>Dreissenoidea</taxon>
        <taxon>Dreissenidae</taxon>
        <taxon>Dreissena</taxon>
    </lineage>
</organism>
<accession>A0A9D4BDH8</accession>
<feature type="region of interest" description="Disordered" evidence="1">
    <location>
        <begin position="37"/>
        <end position="58"/>
    </location>
</feature>
<gene>
    <name evidence="2" type="ORF">DPMN_190847</name>
</gene>
<evidence type="ECO:0000256" key="1">
    <source>
        <dbReference type="SAM" id="MobiDB-lite"/>
    </source>
</evidence>
<feature type="compositionally biased region" description="Acidic residues" evidence="1">
    <location>
        <begin position="38"/>
        <end position="51"/>
    </location>
</feature>
<name>A0A9D4BDH8_DREPO</name>
<dbReference type="Proteomes" id="UP000828390">
    <property type="component" value="Unassembled WGS sequence"/>
</dbReference>
<comment type="caution">
    <text evidence="2">The sequence shown here is derived from an EMBL/GenBank/DDBJ whole genome shotgun (WGS) entry which is preliminary data.</text>
</comment>
<keyword evidence="3" id="KW-1185">Reference proteome</keyword>
<reference evidence="2" key="2">
    <citation type="submission" date="2020-11" db="EMBL/GenBank/DDBJ databases">
        <authorList>
            <person name="McCartney M.A."/>
            <person name="Auch B."/>
            <person name="Kono T."/>
            <person name="Mallez S."/>
            <person name="Becker A."/>
            <person name="Gohl D.M."/>
            <person name="Silverstein K.A.T."/>
            <person name="Koren S."/>
            <person name="Bechman K.B."/>
            <person name="Herman A."/>
            <person name="Abrahante J.E."/>
            <person name="Garbe J."/>
        </authorList>
    </citation>
    <scope>NUCLEOTIDE SEQUENCE</scope>
    <source>
        <strain evidence="2">Duluth1</strain>
        <tissue evidence="2">Whole animal</tissue>
    </source>
</reference>
<protein>
    <submittedName>
        <fullName evidence="2">Uncharacterized protein</fullName>
    </submittedName>
</protein>
<proteinExistence type="predicted"/>
<evidence type="ECO:0000313" key="3">
    <source>
        <dbReference type="Proteomes" id="UP000828390"/>
    </source>
</evidence>
<evidence type="ECO:0000313" key="2">
    <source>
        <dbReference type="EMBL" id="KAH3689889.1"/>
    </source>
</evidence>
<sequence>MSLVCRISDIDDMIEDQFFESYERFLEEKYKEETNNCFEDEISGVDDEEQNQIERKNI</sequence>